<organism evidence="3 4">
    <name type="scientific">Wenjunlia tyrosinilytica</name>
    <dbReference type="NCBI Taxonomy" id="1544741"/>
    <lineage>
        <taxon>Bacteria</taxon>
        <taxon>Bacillati</taxon>
        <taxon>Actinomycetota</taxon>
        <taxon>Actinomycetes</taxon>
        <taxon>Kitasatosporales</taxon>
        <taxon>Streptomycetaceae</taxon>
        <taxon>Wenjunlia</taxon>
    </lineage>
</organism>
<name>A0A917ZX63_9ACTN</name>
<dbReference type="AlphaFoldDB" id="A0A917ZX63"/>
<dbReference type="Pfam" id="PF01145">
    <property type="entry name" value="Band_7"/>
    <property type="match status" value="1"/>
</dbReference>
<reference evidence="3" key="2">
    <citation type="submission" date="2020-09" db="EMBL/GenBank/DDBJ databases">
        <authorList>
            <person name="Sun Q."/>
            <person name="Zhou Y."/>
        </authorList>
    </citation>
    <scope>NUCLEOTIDE SEQUENCE</scope>
    <source>
        <strain evidence="3">CGMCC 4.7201</strain>
    </source>
</reference>
<evidence type="ECO:0000259" key="2">
    <source>
        <dbReference type="Pfam" id="PF01145"/>
    </source>
</evidence>
<feature type="region of interest" description="Disordered" evidence="1">
    <location>
        <begin position="568"/>
        <end position="595"/>
    </location>
</feature>
<feature type="compositionally biased region" description="Basic and acidic residues" evidence="1">
    <location>
        <begin position="579"/>
        <end position="595"/>
    </location>
</feature>
<evidence type="ECO:0000313" key="4">
    <source>
        <dbReference type="Proteomes" id="UP000641932"/>
    </source>
</evidence>
<sequence length="595" mass="65063">MFVILLLGSAGCVGWFGRVAVPTDHVGIVRRRIGRSDPNPVFNKIAPNNTRGIQARTLLPDRFTWLMPGVYTVEFVPRVHIPAGRIGLVRAKEGRGRPANRPIATHVECDNFQDGQRFLLAGGEQGQQVATLAGDQSYRINTKLFSVEIVPRTYVPPGTIGLVEARAGKVRPPDQPFGRFVECNSFQDGHAFLSGGGEQGKQLAILGGGTHYDINTALFHVITVDNVSASLEDLTADHLKEISIPVGETGVVIALDGAEPERTGAGTVAPRVPGHRSFRLPWVFLDQGGQRGVQEETLGEGTVYALNPWLVRVMLIPTRLLILKWTNKSDSESVNYDAALEQIAVNVQGHRLHVEMSQNLQIPREAAPKLVSRFGGTQTSGIGGLVHDRLPVQRFVRDVLGATVAGYFSGIATASTVREFLREYDDTRTLLTDKVRAALDSWGVQALSTTLGDFEPEDPSLYAAFKNKFDSEMHGEKLEVDLTNAGLEDRIDAIRVAAEKRRTGMELEAEINALGRDNVAMIRIVREFSKMQVPDYIGGGDVSGYVQALPMGALRDLLGRLRQLRTEHQLSPDAAPRLTKGEPESEQVEEGHPMS</sequence>
<evidence type="ECO:0000313" key="3">
    <source>
        <dbReference type="EMBL" id="GGO95088.1"/>
    </source>
</evidence>
<dbReference type="EMBL" id="BMMS01000024">
    <property type="protein sequence ID" value="GGO95088.1"/>
    <property type="molecule type" value="Genomic_DNA"/>
</dbReference>
<comment type="caution">
    <text evidence="3">The sequence shown here is derived from an EMBL/GenBank/DDBJ whole genome shotgun (WGS) entry which is preliminary data.</text>
</comment>
<accession>A0A917ZX63</accession>
<protein>
    <recommendedName>
        <fullName evidence="2">Band 7 domain-containing protein</fullName>
    </recommendedName>
</protein>
<evidence type="ECO:0000256" key="1">
    <source>
        <dbReference type="SAM" id="MobiDB-lite"/>
    </source>
</evidence>
<dbReference type="InterPro" id="IPR001107">
    <property type="entry name" value="Band_7"/>
</dbReference>
<gene>
    <name evidence="3" type="ORF">GCM10012280_51500</name>
</gene>
<keyword evidence="4" id="KW-1185">Reference proteome</keyword>
<feature type="domain" description="Band 7" evidence="2">
    <location>
        <begin position="285"/>
        <end position="468"/>
    </location>
</feature>
<reference evidence="3" key="1">
    <citation type="journal article" date="2014" name="Int. J. Syst. Evol. Microbiol.">
        <title>Complete genome sequence of Corynebacterium casei LMG S-19264T (=DSM 44701T), isolated from a smear-ripened cheese.</title>
        <authorList>
            <consortium name="US DOE Joint Genome Institute (JGI-PGF)"/>
            <person name="Walter F."/>
            <person name="Albersmeier A."/>
            <person name="Kalinowski J."/>
            <person name="Ruckert C."/>
        </authorList>
    </citation>
    <scope>NUCLEOTIDE SEQUENCE</scope>
    <source>
        <strain evidence="3">CGMCC 4.7201</strain>
    </source>
</reference>
<dbReference type="Proteomes" id="UP000641932">
    <property type="component" value="Unassembled WGS sequence"/>
</dbReference>
<proteinExistence type="predicted"/>